<name>T0L5L4_COLGC</name>
<protein>
    <submittedName>
        <fullName evidence="1">Uncharacterized protein</fullName>
    </submittedName>
</protein>
<reference evidence="2" key="1">
    <citation type="journal article" date="2013" name="Mol. Plant Microbe Interact.">
        <title>Global aspects of pacC regulation of pathogenicity genes in Colletotrichum gloeosporioides as revealed by transcriptome analysis.</title>
        <authorList>
            <person name="Alkan N."/>
            <person name="Meng X."/>
            <person name="Friedlander G."/>
            <person name="Reuveni E."/>
            <person name="Sukno S."/>
            <person name="Sherman A."/>
            <person name="Thon M."/>
            <person name="Fluhr R."/>
            <person name="Prusky D."/>
        </authorList>
    </citation>
    <scope>NUCLEOTIDE SEQUENCE [LARGE SCALE GENOMIC DNA]</scope>
    <source>
        <strain evidence="2">Cg-14</strain>
    </source>
</reference>
<evidence type="ECO:0000313" key="2">
    <source>
        <dbReference type="Proteomes" id="UP000015530"/>
    </source>
</evidence>
<comment type="caution">
    <text evidence="1">The sequence shown here is derived from an EMBL/GenBank/DDBJ whole genome shotgun (WGS) entry which is preliminary data.</text>
</comment>
<sequence>MKQKGAVRKMSVTEHKREAKERLYVKVITNRDILFLHTIL</sequence>
<dbReference type="Proteomes" id="UP000015530">
    <property type="component" value="Unassembled WGS sequence"/>
</dbReference>
<gene>
    <name evidence="1" type="ORF">CGLO_17771</name>
</gene>
<organism evidence="1 2">
    <name type="scientific">Colletotrichum gloeosporioides (strain Cg-14)</name>
    <name type="common">Anthracnose fungus</name>
    <name type="synonym">Glomerella cingulata</name>
    <dbReference type="NCBI Taxonomy" id="1237896"/>
    <lineage>
        <taxon>Eukaryota</taxon>
        <taxon>Fungi</taxon>
        <taxon>Dikarya</taxon>
        <taxon>Ascomycota</taxon>
        <taxon>Pezizomycotina</taxon>
        <taxon>Sordariomycetes</taxon>
        <taxon>Hypocreomycetidae</taxon>
        <taxon>Glomerellales</taxon>
        <taxon>Glomerellaceae</taxon>
        <taxon>Colletotrichum</taxon>
        <taxon>Colletotrichum gloeosporioides species complex</taxon>
    </lineage>
</organism>
<dbReference type="HOGENOM" id="CLU_3299329_0_0_1"/>
<proteinExistence type="predicted"/>
<accession>T0L5L4</accession>
<evidence type="ECO:0000313" key="1">
    <source>
        <dbReference type="EMBL" id="EQB43560.1"/>
    </source>
</evidence>
<dbReference type="AlphaFoldDB" id="T0L5L4"/>
<dbReference type="EMBL" id="AMYD01004239">
    <property type="protein sequence ID" value="EQB43560.1"/>
    <property type="molecule type" value="Genomic_DNA"/>
</dbReference>